<dbReference type="PROSITE" id="PS00816">
    <property type="entry name" value="AIPM_HOMOCIT_SYNTH_2"/>
    <property type="match status" value="1"/>
</dbReference>
<dbReference type="SUPFAM" id="SSF110921">
    <property type="entry name" value="2-isopropylmalate synthase LeuA, allosteric (dimerisation) domain"/>
    <property type="match status" value="1"/>
</dbReference>
<feature type="region of interest" description="Regulatory domain" evidence="10">
    <location>
        <begin position="436"/>
        <end position="557"/>
    </location>
</feature>
<dbReference type="Pfam" id="PF08502">
    <property type="entry name" value="LeuA_dimer"/>
    <property type="match status" value="1"/>
</dbReference>
<dbReference type="PANTHER" id="PTHR46911">
    <property type="match status" value="1"/>
</dbReference>
<dbReference type="GO" id="GO:0005737">
    <property type="term" value="C:cytoplasm"/>
    <property type="evidence" value="ECO:0007669"/>
    <property type="project" value="UniProtKB-SubCell"/>
</dbReference>
<protein>
    <recommendedName>
        <fullName evidence="4 10">2-isopropylmalate synthase</fullName>
        <ecNumber evidence="4 10">2.3.3.13</ecNumber>
    </recommendedName>
    <alternativeName>
        <fullName evidence="10">Alpha-IPM synthase</fullName>
    </alternativeName>
    <alternativeName>
        <fullName evidence="10">Alpha-isopropylmalate synthase</fullName>
    </alternativeName>
</protein>
<feature type="binding site" evidence="10">
    <location>
        <position position="243"/>
    </location>
    <ligand>
        <name>Mg(2+)</name>
        <dbReference type="ChEBI" id="CHEBI:18420"/>
    </ligand>
</feature>
<proteinExistence type="inferred from homology"/>
<evidence type="ECO:0000256" key="10">
    <source>
        <dbReference type="HAMAP-Rule" id="MF_00572"/>
    </source>
</evidence>
<dbReference type="PANTHER" id="PTHR46911:SF1">
    <property type="entry name" value="2-ISOPROPYLMALATE SYNTHASE"/>
    <property type="match status" value="1"/>
</dbReference>
<reference evidence="12 13" key="1">
    <citation type="submission" date="2013-04" db="EMBL/GenBank/DDBJ databases">
        <title>Oceanococcus atlanticus 22II-S10r2 Genome Sequencing.</title>
        <authorList>
            <person name="Lai Q."/>
            <person name="Li G."/>
            <person name="Shao Z."/>
        </authorList>
    </citation>
    <scope>NUCLEOTIDE SEQUENCE [LARGE SCALE GENOMIC DNA]</scope>
    <source>
        <strain evidence="12 13">22II-S10r2</strain>
    </source>
</reference>
<dbReference type="InterPro" id="IPR013709">
    <property type="entry name" value="2-isopropylmalate_synth_dimer"/>
</dbReference>
<feature type="binding site" evidence="10">
    <location>
        <position position="279"/>
    </location>
    <ligand>
        <name>Mg(2+)</name>
        <dbReference type="ChEBI" id="CHEBI:18420"/>
    </ligand>
</feature>
<keyword evidence="5 10" id="KW-0432">Leucine biosynthesis</keyword>
<dbReference type="PROSITE" id="PS00815">
    <property type="entry name" value="AIPM_HOMOCIT_SYNTH_1"/>
    <property type="match status" value="1"/>
</dbReference>
<dbReference type="UniPathway" id="UPA00048">
    <property type="reaction ID" value="UER00070"/>
</dbReference>
<dbReference type="GO" id="GO:0000287">
    <property type="term" value="F:magnesium ion binding"/>
    <property type="evidence" value="ECO:0007669"/>
    <property type="project" value="UniProtKB-UniRule"/>
</dbReference>
<dbReference type="InterPro" id="IPR002034">
    <property type="entry name" value="AIPM/Hcit_synth_CS"/>
</dbReference>
<comment type="cofactor">
    <cofactor evidence="10">
        <name>Mg(2+)</name>
        <dbReference type="ChEBI" id="CHEBI:18420"/>
    </cofactor>
</comment>
<dbReference type="HAMAP" id="MF_00572">
    <property type="entry name" value="LeuA_type2"/>
    <property type="match status" value="1"/>
</dbReference>
<keyword evidence="10" id="KW-0963">Cytoplasm</keyword>
<dbReference type="SMART" id="SM00917">
    <property type="entry name" value="LeuA_dimer"/>
    <property type="match status" value="1"/>
</dbReference>
<evidence type="ECO:0000313" key="13">
    <source>
        <dbReference type="Proteomes" id="UP000192342"/>
    </source>
</evidence>
<comment type="caution">
    <text evidence="12">The sequence shown here is derived from an EMBL/GenBank/DDBJ whole genome shotgun (WGS) entry which is preliminary data.</text>
</comment>
<dbReference type="GO" id="GO:0003852">
    <property type="term" value="F:2-isopropylmalate synthase activity"/>
    <property type="evidence" value="ECO:0007669"/>
    <property type="project" value="UniProtKB-UniRule"/>
</dbReference>
<dbReference type="NCBIfam" id="NF002991">
    <property type="entry name" value="PRK03739.1"/>
    <property type="match status" value="1"/>
</dbReference>
<comment type="catalytic activity">
    <reaction evidence="1 10">
        <text>3-methyl-2-oxobutanoate + acetyl-CoA + H2O = (2S)-2-isopropylmalate + CoA + H(+)</text>
        <dbReference type="Rhea" id="RHEA:21524"/>
        <dbReference type="ChEBI" id="CHEBI:1178"/>
        <dbReference type="ChEBI" id="CHEBI:11851"/>
        <dbReference type="ChEBI" id="CHEBI:15377"/>
        <dbReference type="ChEBI" id="CHEBI:15378"/>
        <dbReference type="ChEBI" id="CHEBI:57287"/>
        <dbReference type="ChEBI" id="CHEBI:57288"/>
        <dbReference type="EC" id="2.3.3.13"/>
    </reaction>
</comment>
<dbReference type="Gene3D" id="3.20.20.70">
    <property type="entry name" value="Aldolase class I"/>
    <property type="match status" value="1"/>
</dbReference>
<evidence type="ECO:0000256" key="2">
    <source>
        <dbReference type="ARBA" id="ARBA00004689"/>
    </source>
</evidence>
<dbReference type="EMBL" id="AQQV01000001">
    <property type="protein sequence ID" value="ORE89331.1"/>
    <property type="molecule type" value="Genomic_DNA"/>
</dbReference>
<keyword evidence="13" id="KW-1185">Reference proteome</keyword>
<comment type="pathway">
    <text evidence="2 10">Amino-acid biosynthesis; L-leucine biosynthesis; L-leucine from 3-methyl-2-oxobutanoate: step 1/4.</text>
</comment>
<keyword evidence="7 10" id="KW-0808">Transferase</keyword>
<evidence type="ECO:0000259" key="11">
    <source>
        <dbReference type="PROSITE" id="PS50991"/>
    </source>
</evidence>
<dbReference type="CDD" id="cd07942">
    <property type="entry name" value="DRE_TIM_LeuA"/>
    <property type="match status" value="1"/>
</dbReference>
<keyword evidence="8 10" id="KW-0479">Metal-binding</keyword>
<feature type="domain" description="Pyruvate carboxyltransferase" evidence="11">
    <location>
        <begin position="30"/>
        <end position="304"/>
    </location>
</feature>
<evidence type="ECO:0000256" key="4">
    <source>
        <dbReference type="ARBA" id="ARBA00012973"/>
    </source>
</evidence>
<dbReference type="InterPro" id="IPR036230">
    <property type="entry name" value="LeuA_allosteric_dom_sf"/>
</dbReference>
<keyword evidence="6 10" id="KW-0028">Amino-acid biosynthesis</keyword>
<dbReference type="InterPro" id="IPR005668">
    <property type="entry name" value="IPM_Synthase"/>
</dbReference>
<evidence type="ECO:0000256" key="9">
    <source>
        <dbReference type="ARBA" id="ARBA00023304"/>
    </source>
</evidence>
<accession>A0A1Y1SJ77</accession>
<dbReference type="AlphaFoldDB" id="A0A1Y1SJ77"/>
<keyword evidence="10" id="KW-0460">Magnesium</keyword>
<keyword evidence="12" id="KW-0012">Acyltransferase</keyword>
<comment type="function">
    <text evidence="10">Catalyzes the condensation of the acetyl group of acetyl-CoA with 3-methyl-2-oxobutanoate (2-ketoisovalerate) to form 3-carboxy-3-hydroxy-4-methylpentanoate (2-isopropylmalate).</text>
</comment>
<feature type="binding site" evidence="10">
    <location>
        <position position="39"/>
    </location>
    <ligand>
        <name>Mg(2+)</name>
        <dbReference type="ChEBI" id="CHEBI:18420"/>
    </ligand>
</feature>
<feature type="binding site" evidence="10">
    <location>
        <position position="245"/>
    </location>
    <ligand>
        <name>Mg(2+)</name>
        <dbReference type="ChEBI" id="CHEBI:18420"/>
    </ligand>
</feature>
<evidence type="ECO:0000256" key="3">
    <source>
        <dbReference type="ARBA" id="ARBA00009767"/>
    </source>
</evidence>
<dbReference type="InterPro" id="IPR054692">
    <property type="entry name" value="LeuA-like_post-cat"/>
</dbReference>
<evidence type="ECO:0000313" key="12">
    <source>
        <dbReference type="EMBL" id="ORE89331.1"/>
    </source>
</evidence>
<evidence type="ECO:0000256" key="1">
    <source>
        <dbReference type="ARBA" id="ARBA00000064"/>
    </source>
</evidence>
<dbReference type="SUPFAM" id="SSF89000">
    <property type="entry name" value="post-HMGL domain-like"/>
    <property type="match status" value="1"/>
</dbReference>
<dbReference type="InterPro" id="IPR000891">
    <property type="entry name" value="PYR_CT"/>
</dbReference>
<comment type="subcellular location">
    <subcellularLocation>
        <location evidence="10">Cytoplasm</location>
    </subcellularLocation>
</comment>
<evidence type="ECO:0000256" key="7">
    <source>
        <dbReference type="ARBA" id="ARBA00022679"/>
    </source>
</evidence>
<name>A0A1Y1SJ77_9GAMM</name>
<dbReference type="Pfam" id="PF22615">
    <property type="entry name" value="IPMS_D2"/>
    <property type="match status" value="1"/>
</dbReference>
<evidence type="ECO:0000256" key="6">
    <source>
        <dbReference type="ARBA" id="ARBA00022605"/>
    </source>
</evidence>
<dbReference type="Gene3D" id="3.30.160.270">
    <property type="match status" value="1"/>
</dbReference>
<dbReference type="SUPFAM" id="SSF51569">
    <property type="entry name" value="Aldolase"/>
    <property type="match status" value="1"/>
</dbReference>
<dbReference type="Pfam" id="PF00682">
    <property type="entry name" value="HMGL-like"/>
    <property type="match status" value="1"/>
</dbReference>
<keyword evidence="9 10" id="KW-0100">Branched-chain amino acid biosynthesis</keyword>
<dbReference type="GO" id="GO:0003985">
    <property type="term" value="F:acetyl-CoA C-acetyltransferase activity"/>
    <property type="evidence" value="ECO:0007669"/>
    <property type="project" value="UniProtKB-UniRule"/>
</dbReference>
<dbReference type="STRING" id="1317117.ATO7_05610"/>
<dbReference type="PROSITE" id="PS50991">
    <property type="entry name" value="PYR_CT"/>
    <property type="match status" value="1"/>
</dbReference>
<dbReference type="GO" id="GO:0009098">
    <property type="term" value="P:L-leucine biosynthetic process"/>
    <property type="evidence" value="ECO:0007669"/>
    <property type="project" value="UniProtKB-UniRule"/>
</dbReference>
<evidence type="ECO:0000256" key="5">
    <source>
        <dbReference type="ARBA" id="ARBA00022430"/>
    </source>
</evidence>
<dbReference type="EC" id="2.3.3.13" evidence="4 10"/>
<dbReference type="InterPro" id="IPR039371">
    <property type="entry name" value="LeuA_N_DRE-TIM"/>
</dbReference>
<organism evidence="12 13">
    <name type="scientific">Oceanococcus atlanticus</name>
    <dbReference type="NCBI Taxonomy" id="1317117"/>
    <lineage>
        <taxon>Bacteria</taxon>
        <taxon>Pseudomonadati</taxon>
        <taxon>Pseudomonadota</taxon>
        <taxon>Gammaproteobacteria</taxon>
        <taxon>Chromatiales</taxon>
        <taxon>Oceanococcaceae</taxon>
        <taxon>Oceanococcus</taxon>
    </lineage>
</organism>
<dbReference type="RefSeq" id="WP_083560358.1">
    <property type="nucleotide sequence ID" value="NZ_AQQV01000001.1"/>
</dbReference>
<evidence type="ECO:0000256" key="8">
    <source>
        <dbReference type="ARBA" id="ARBA00022723"/>
    </source>
</evidence>
<comment type="subunit">
    <text evidence="10">Homodimer.</text>
</comment>
<gene>
    <name evidence="10" type="primary">leuA</name>
    <name evidence="12" type="ORF">ATO7_05610</name>
</gene>
<dbReference type="OrthoDB" id="9803573at2"/>
<dbReference type="Proteomes" id="UP000192342">
    <property type="component" value="Unassembled WGS sequence"/>
</dbReference>
<dbReference type="InterPro" id="IPR013785">
    <property type="entry name" value="Aldolase_TIM"/>
</dbReference>
<sequence>MAFDHSKYRPFAPIRKTDRRWPDRVIESAPTWCAVDLRDGNQALIKPMNVQQKQRLFDLLVKIGVKEIEIGFPAASQPDFDFCRKLIEEERVPEDVTIQVLTQARPELIARSFEALKGARRAIVHVYNSTSTVQREQVFGMDREGIKGIAVRGAEIVKQHAEQNPQTDWTFQYSPESFTGTELDYAVEVIDAVTGVWRPDQGQRVIINLPATVEMAPPNVYADQIETICDSIRWREHVEISLHTHNDRGCGVAAAELGVMAGADRVEGTLLGNGERTGNMDLVTAAMNLYSQGVDPRLDLSGMREIIETVEACTEISTHPRHAYAGELVFTAFSGSHQDAIRKCLTQRKDGDVWNVAYLPIDPADLGRRYEEVVRINSQSGKGGVAHVLERDYRISLPRWLQIEFAQVVQREAENTGGEIDSRSIHQLFERDYLNIAAGWELHGYDLHRGDDGVEAALSFGEISLRGHGHGVVEAVVAALQQHCAAEIAVEAYDEFALGEGTAANALACIRVLINGAPFSAAALAEDTTSATLQALLSAVARAGVTSHNAAPAAATA</sequence>
<comment type="similarity">
    <text evidence="3 10">Belongs to the alpha-IPM synthase/homocitrate synthase family. LeuA type 2 subfamily.</text>
</comment>